<sequence length="1072" mass="111945">MSKSSWNKENINIKNKTHDIQGGEKKVMKKSLKVIATATLAFSMFASVAMAAETTTTPTATTTAAVKTSKDFKDLADLDAATLAKIDAMLAKKYFEGTADDSFGIKENMTRAQFAKVLALVTGVTVDTTVKESSFADVKADDTANGWAIPFIEAAKKAGLIDGKSNTSFDPSANVTLGEFATALIKGLGVKPDTTGTPWYADAIKQAVDKKLLAEGTDGSKFATRADLVVGAFTADAAIASIGKVSLTEAKAVGVYKVKVTFSKAVDTAVAKLALTKGTLAVGTSTTAPVWSEDKKSVTLTTDTRIGEGDYTVTLSGLAADAVDKTTATFKATDETVNKIDFLNAGDTVAYSKVATIKLKATNQYDEAVSLGTSSFTALVSGQTPTSFKKDADGNLVITANVSGTAGVTQGNGIIPVTVYLNNSNVTVSKNFKVGTVPILSKIEAGKVTYPNNGTKLSAKDETASIALSLIDQYGNSIVKSQLQPQDHDSNNATPLVAEISATTINPVITPYEQKLAVVRTNNDYTDFFDDNDNARIKVQLTEKLDKSADYTVNIYGGSSSATATISVGAANLATKFEFDAGAVVIAAGDATSIVPLIATDANGNKLSAQDIVDQKARFNISASNATAAIVETGSDKGKVKLTYTATNTVGGKVYVSGTINQSQTNTFVQTSIAVSDARVPESISVKTEPTAKAILGADSEVVYQLKDQYGKDVKNIAANIASANGQTSKYQVKVVVTATGTTSVTLKGAQNLTNTDTSDDAALPTPTSTGTNETTYVFGPDQLVYFNKGFNLLTNTAEGKVTVKATIEKAPNGTSNFSDYSSAITRSLESIKPDTALTYSLNTVGSLFAAKDKFASNAAVVGTNPGQAADGLVAGNSRFDKKLGVVAKDSAGNTVKLPLNYVRGISSSDPNVLAVDTYTTGGVEDGYVLGNKAGTATVSAVVYTNKGQTLNLTQEITVKADTIAVETLTADNSTATYAAGNDYAYKYFNNLKVVDNYGIEYKTDAANSVDPIAQYFAVLGVQYTVQTLQGTGSVEIDSKTGQIITVPTTVTEFLITAIAPNGKSLTMLVSK</sequence>
<evidence type="ECO:0000259" key="2">
    <source>
        <dbReference type="PROSITE" id="PS51272"/>
    </source>
</evidence>
<evidence type="ECO:0000313" key="3">
    <source>
        <dbReference type="EMBL" id="OAS14543.1"/>
    </source>
</evidence>
<evidence type="ECO:0000313" key="4">
    <source>
        <dbReference type="Proteomes" id="UP000078454"/>
    </source>
</evidence>
<dbReference type="AlphaFoldDB" id="A0A198A0J5"/>
<dbReference type="PROSITE" id="PS51272">
    <property type="entry name" value="SLH"/>
    <property type="match status" value="1"/>
</dbReference>
<dbReference type="Gene3D" id="2.60.40.1220">
    <property type="match status" value="1"/>
</dbReference>
<dbReference type="STRING" id="1850517.A8708_34155"/>
<comment type="caution">
    <text evidence="3">The sequence shown here is derived from an EMBL/GenBank/DDBJ whole genome shotgun (WGS) entry which is preliminary data.</text>
</comment>
<gene>
    <name evidence="3" type="ORF">A8708_34155</name>
</gene>
<dbReference type="RefSeq" id="WP_068669542.1">
    <property type="nucleotide sequence ID" value="NZ_LYPB01000089.1"/>
</dbReference>
<dbReference type="Proteomes" id="UP000078454">
    <property type="component" value="Unassembled WGS sequence"/>
</dbReference>
<dbReference type="InterPro" id="IPR001119">
    <property type="entry name" value="SLH_dom"/>
</dbReference>
<proteinExistence type="predicted"/>
<keyword evidence="1" id="KW-0732">Signal</keyword>
<dbReference type="InterPro" id="IPR014755">
    <property type="entry name" value="Cu-Rt/internalin_Ig-like"/>
</dbReference>
<accession>A0A198A0J5</accession>
<evidence type="ECO:0000256" key="1">
    <source>
        <dbReference type="ARBA" id="ARBA00022729"/>
    </source>
</evidence>
<name>A0A198A0J5_9BACL</name>
<feature type="domain" description="SLH" evidence="2">
    <location>
        <begin position="135"/>
        <end position="198"/>
    </location>
</feature>
<reference evidence="3 4" key="1">
    <citation type="submission" date="2016-05" db="EMBL/GenBank/DDBJ databases">
        <title>Paenibacillus sp. 1ZS3-15 nov., isolated from the rhizosphere soil.</title>
        <authorList>
            <person name="Zhang X.X."/>
            <person name="Zhang J."/>
        </authorList>
    </citation>
    <scope>NUCLEOTIDE SEQUENCE [LARGE SCALE GENOMIC DNA]</scope>
    <source>
        <strain evidence="3 4">1ZS3-15</strain>
    </source>
</reference>
<organism evidence="3 4">
    <name type="scientific">Paenibacillus oryzisoli</name>
    <dbReference type="NCBI Taxonomy" id="1850517"/>
    <lineage>
        <taxon>Bacteria</taxon>
        <taxon>Bacillati</taxon>
        <taxon>Bacillota</taxon>
        <taxon>Bacilli</taxon>
        <taxon>Bacillales</taxon>
        <taxon>Paenibacillaceae</taxon>
        <taxon>Paenibacillus</taxon>
    </lineage>
</organism>
<dbReference type="Gene3D" id="2.60.40.1080">
    <property type="match status" value="1"/>
</dbReference>
<keyword evidence="4" id="KW-1185">Reference proteome</keyword>
<dbReference type="EMBL" id="LYPB01000089">
    <property type="protein sequence ID" value="OAS14543.1"/>
    <property type="molecule type" value="Genomic_DNA"/>
</dbReference>
<protein>
    <recommendedName>
        <fullName evidence="2">SLH domain-containing protein</fullName>
    </recommendedName>
</protein>
<dbReference type="Pfam" id="PF00395">
    <property type="entry name" value="SLH"/>
    <property type="match status" value="2"/>
</dbReference>